<evidence type="ECO:0000256" key="1">
    <source>
        <dbReference type="SAM" id="MobiDB-lite"/>
    </source>
</evidence>
<dbReference type="AlphaFoldDB" id="A0A1X7TCF1"/>
<evidence type="ECO:0000313" key="2">
    <source>
        <dbReference type="EnsemblMetazoa" id="Aqu2.1.12143_001"/>
    </source>
</evidence>
<name>A0A1X7TCF1_AMPQE</name>
<protein>
    <submittedName>
        <fullName evidence="2">Uncharacterized protein</fullName>
    </submittedName>
</protein>
<dbReference type="EnsemblMetazoa" id="Aqu2.1.12143_001">
    <property type="protein sequence ID" value="Aqu2.1.12143_001"/>
    <property type="gene ID" value="Aqu2.1.12143"/>
</dbReference>
<reference evidence="2" key="1">
    <citation type="submission" date="2017-05" db="UniProtKB">
        <authorList>
            <consortium name="EnsemblMetazoa"/>
        </authorList>
    </citation>
    <scope>IDENTIFICATION</scope>
</reference>
<feature type="region of interest" description="Disordered" evidence="1">
    <location>
        <begin position="46"/>
        <end position="99"/>
    </location>
</feature>
<organism evidence="2">
    <name type="scientific">Amphimedon queenslandica</name>
    <name type="common">Sponge</name>
    <dbReference type="NCBI Taxonomy" id="400682"/>
    <lineage>
        <taxon>Eukaryota</taxon>
        <taxon>Metazoa</taxon>
        <taxon>Porifera</taxon>
        <taxon>Demospongiae</taxon>
        <taxon>Heteroscleromorpha</taxon>
        <taxon>Haplosclerida</taxon>
        <taxon>Niphatidae</taxon>
        <taxon>Amphimedon</taxon>
    </lineage>
</organism>
<dbReference type="InParanoid" id="A0A1X7TCF1"/>
<proteinExistence type="predicted"/>
<feature type="compositionally biased region" description="Polar residues" evidence="1">
    <location>
        <begin position="64"/>
        <end position="88"/>
    </location>
</feature>
<accession>A0A1X7TCF1</accession>
<sequence length="99" mass="11354">MQLRNLEQPYDGPFKVLSRDDKYFVLDINGKEDTVSVDRLKQTHLDDIPFNTPNDTSHHDHAQNDTSQLDHTSQDDTSAPITKRTISGRTVHFPTHLDL</sequence>